<dbReference type="OrthoDB" id="438545at2759"/>
<protein>
    <recommendedName>
        <fullName evidence="7">Amino acid transporter transmembrane domain-containing protein</fullName>
    </recommendedName>
</protein>
<name>A0A7J6LI17_PEROL</name>
<feature type="transmembrane region" description="Helical" evidence="6">
    <location>
        <begin position="341"/>
        <end position="360"/>
    </location>
</feature>
<dbReference type="AlphaFoldDB" id="A0A7J6LI17"/>
<evidence type="ECO:0000256" key="2">
    <source>
        <dbReference type="ARBA" id="ARBA00022692"/>
    </source>
</evidence>
<evidence type="ECO:0000256" key="6">
    <source>
        <dbReference type="SAM" id="Phobius"/>
    </source>
</evidence>
<dbReference type="InterPro" id="IPR013057">
    <property type="entry name" value="AA_transpt_TM"/>
</dbReference>
<evidence type="ECO:0000256" key="3">
    <source>
        <dbReference type="ARBA" id="ARBA00022989"/>
    </source>
</evidence>
<dbReference type="Proteomes" id="UP000570595">
    <property type="component" value="Unassembled WGS sequence"/>
</dbReference>
<keyword evidence="4 6" id="KW-0472">Membrane</keyword>
<accession>A0A7J6LI17</accession>
<feature type="domain" description="Amino acid transporter transmembrane" evidence="7">
    <location>
        <begin position="29"/>
        <end position="395"/>
    </location>
</feature>
<feature type="transmembrane region" description="Helical" evidence="6">
    <location>
        <begin position="366"/>
        <end position="391"/>
    </location>
</feature>
<feature type="transmembrane region" description="Helical" evidence="6">
    <location>
        <begin position="154"/>
        <end position="171"/>
    </location>
</feature>
<feature type="transmembrane region" description="Helical" evidence="6">
    <location>
        <begin position="415"/>
        <end position="435"/>
    </location>
</feature>
<feature type="transmembrane region" description="Helical" evidence="6">
    <location>
        <begin position="255"/>
        <end position="279"/>
    </location>
</feature>
<evidence type="ECO:0000256" key="4">
    <source>
        <dbReference type="ARBA" id="ARBA00023136"/>
    </source>
</evidence>
<feature type="transmembrane region" description="Helical" evidence="6">
    <location>
        <begin position="299"/>
        <end position="320"/>
    </location>
</feature>
<feature type="region of interest" description="Disordered" evidence="5">
    <location>
        <begin position="1"/>
        <end position="20"/>
    </location>
</feature>
<dbReference type="PANTHER" id="PTHR22950:SF702">
    <property type="entry name" value="AMINO ACID TRANSPORTER PROTEIN"/>
    <property type="match status" value="1"/>
</dbReference>
<reference evidence="8 9" key="1">
    <citation type="submission" date="2020-04" db="EMBL/GenBank/DDBJ databases">
        <title>Perkinsus olseni comparative genomics.</title>
        <authorList>
            <person name="Bogema D.R."/>
        </authorList>
    </citation>
    <scope>NUCLEOTIDE SEQUENCE [LARGE SCALE GENOMIC DNA]</scope>
    <source>
        <strain evidence="8">ATCC PRA-179</strain>
    </source>
</reference>
<evidence type="ECO:0000259" key="7">
    <source>
        <dbReference type="Pfam" id="PF01490"/>
    </source>
</evidence>
<evidence type="ECO:0000256" key="5">
    <source>
        <dbReference type="SAM" id="MobiDB-lite"/>
    </source>
</evidence>
<evidence type="ECO:0000313" key="8">
    <source>
        <dbReference type="EMBL" id="KAF4658660.1"/>
    </source>
</evidence>
<feature type="transmembrane region" description="Helical" evidence="6">
    <location>
        <begin position="183"/>
        <end position="203"/>
    </location>
</feature>
<dbReference type="Pfam" id="PF01490">
    <property type="entry name" value="Aa_trans"/>
    <property type="match status" value="1"/>
</dbReference>
<dbReference type="EMBL" id="JABAHT010000300">
    <property type="protein sequence ID" value="KAF4658660.1"/>
    <property type="molecule type" value="Genomic_DNA"/>
</dbReference>
<dbReference type="PANTHER" id="PTHR22950">
    <property type="entry name" value="AMINO ACID TRANSPORTER"/>
    <property type="match status" value="1"/>
</dbReference>
<sequence length="444" mass="47636">MTVSSPLLTSKILPESPIPRPPPGTFEAGSAFSCSTLLFTASVGSGVLALPSAAKGVGLGLGLLILLGACLISATSDWILGRAVSISGEKTYGSILGWSVGYTKGRHGQGKRLPAFDAFMAVYQAAAIVTYLIFLGDFVPSVIQVWFDASASRTLALVCIVYLAVLPLSVGSEISSLRVVGSFSLWVMAVTALTAVCKTPWNHLDQDQPANTTPSSSVDWRQVMHALSLGTFAYMNQVNAVCITSELHNPTRRRLASVCTSTALCLFLCYAALMSAVYLTFGQATTANFLQNYPMDDAAVNGCRVAVSLMLILACPLNLFPVTTSFFHAIGRCDLASTPRVRIFFNTIVLTICLLTAVWVPDVGSFIGFVSAYMATPLMITLPAYISIVCCRAEDDTLTRKGLFNHRNRSLSRRLCRLIVPAILFALTVLLWAAATVNIFDKKS</sequence>
<dbReference type="GO" id="GO:0015179">
    <property type="term" value="F:L-amino acid transmembrane transporter activity"/>
    <property type="evidence" value="ECO:0007669"/>
    <property type="project" value="TreeGrafter"/>
</dbReference>
<keyword evidence="2 6" id="KW-0812">Transmembrane</keyword>
<proteinExistence type="predicted"/>
<keyword evidence="3 6" id="KW-1133">Transmembrane helix</keyword>
<comment type="subcellular location">
    <subcellularLocation>
        <location evidence="1">Membrane</location>
        <topology evidence="1">Multi-pass membrane protein</topology>
    </subcellularLocation>
</comment>
<gene>
    <name evidence="8" type="ORF">FOZ61_005469</name>
</gene>
<evidence type="ECO:0000313" key="9">
    <source>
        <dbReference type="Proteomes" id="UP000570595"/>
    </source>
</evidence>
<feature type="transmembrane region" description="Helical" evidence="6">
    <location>
        <begin position="57"/>
        <end position="80"/>
    </location>
</feature>
<comment type="caution">
    <text evidence="8">The sequence shown here is derived from an EMBL/GenBank/DDBJ whole genome shotgun (WGS) entry which is preliminary data.</text>
</comment>
<feature type="transmembrane region" description="Helical" evidence="6">
    <location>
        <begin position="113"/>
        <end position="134"/>
    </location>
</feature>
<dbReference type="GO" id="GO:0016020">
    <property type="term" value="C:membrane"/>
    <property type="evidence" value="ECO:0007669"/>
    <property type="project" value="UniProtKB-SubCell"/>
</dbReference>
<evidence type="ECO:0000256" key="1">
    <source>
        <dbReference type="ARBA" id="ARBA00004141"/>
    </source>
</evidence>
<organism evidence="8 9">
    <name type="scientific">Perkinsus olseni</name>
    <name type="common">Perkinsus atlanticus</name>
    <dbReference type="NCBI Taxonomy" id="32597"/>
    <lineage>
        <taxon>Eukaryota</taxon>
        <taxon>Sar</taxon>
        <taxon>Alveolata</taxon>
        <taxon>Perkinsozoa</taxon>
        <taxon>Perkinsea</taxon>
        <taxon>Perkinsida</taxon>
        <taxon>Perkinsidae</taxon>
        <taxon>Perkinsus</taxon>
    </lineage>
</organism>